<evidence type="ECO:0000313" key="2">
    <source>
        <dbReference type="EMBL" id="BAM05930.1"/>
    </source>
</evidence>
<keyword evidence="1" id="KW-0175">Coiled coil</keyword>
<dbReference type="RefSeq" id="WP_014448424.1">
    <property type="nucleotide sequence ID" value="NC_017094.1"/>
</dbReference>
<evidence type="ECO:0008006" key="4">
    <source>
        <dbReference type="Google" id="ProtNLM"/>
    </source>
</evidence>
<dbReference type="EMBL" id="AP012342">
    <property type="protein sequence ID" value="BAM05930.1"/>
    <property type="molecule type" value="Genomic_DNA"/>
</dbReference>
<name>I0IKY1_LEPFC</name>
<dbReference type="SUPFAM" id="SSF58113">
    <property type="entry name" value="Apolipoprotein A-I"/>
    <property type="match status" value="1"/>
</dbReference>
<gene>
    <name evidence="2" type="ordered locus">LFE_0203</name>
</gene>
<protein>
    <recommendedName>
        <fullName evidence="4">Coiled coil domain-containing protein</fullName>
    </recommendedName>
</protein>
<reference evidence="3" key="2">
    <citation type="submission" date="2012-03" db="EMBL/GenBank/DDBJ databases">
        <title>The complete genome sequence of the pioneer microbe on fresh volcanic deposit, Leptospirillum ferrooxidans strain C2-3.</title>
        <authorList>
            <person name="Fujimura R."/>
            <person name="Sato Y."/>
            <person name="Nishizawa T."/>
            <person name="Nanba K."/>
            <person name="Oshima K."/>
            <person name="Hattori M."/>
            <person name="Kamijo T."/>
            <person name="Ohta H."/>
        </authorList>
    </citation>
    <scope>NUCLEOTIDE SEQUENCE [LARGE SCALE GENOMIC DNA]</scope>
    <source>
        <strain evidence="3">C2-3</strain>
    </source>
</reference>
<organism evidence="2 3">
    <name type="scientific">Leptospirillum ferrooxidans (strain C2-3)</name>
    <dbReference type="NCBI Taxonomy" id="1162668"/>
    <lineage>
        <taxon>Bacteria</taxon>
        <taxon>Pseudomonadati</taxon>
        <taxon>Nitrospirota</taxon>
        <taxon>Nitrospiria</taxon>
        <taxon>Nitrospirales</taxon>
        <taxon>Nitrospiraceae</taxon>
        <taxon>Leptospirillum</taxon>
    </lineage>
</organism>
<proteinExistence type="predicted"/>
<evidence type="ECO:0000256" key="1">
    <source>
        <dbReference type="SAM" id="Coils"/>
    </source>
</evidence>
<feature type="coiled-coil region" evidence="1">
    <location>
        <begin position="1"/>
        <end position="64"/>
    </location>
</feature>
<dbReference type="HOGENOM" id="CLU_142668_1_1_0"/>
<evidence type="ECO:0000313" key="3">
    <source>
        <dbReference type="Proteomes" id="UP000007382"/>
    </source>
</evidence>
<dbReference type="Proteomes" id="UP000007382">
    <property type="component" value="Chromosome"/>
</dbReference>
<accession>I0IKY1</accession>
<keyword evidence="3" id="KW-1185">Reference proteome</keyword>
<dbReference type="PATRIC" id="fig|1162668.3.peg.239"/>
<dbReference type="AlphaFoldDB" id="I0IKY1"/>
<dbReference type="OrthoDB" id="9813316at2"/>
<reference evidence="2 3" key="1">
    <citation type="journal article" date="2012" name="J. Bacteriol.">
        <title>Complete Genome Sequence of Leptospirillum ferrooxidans Strain C2-3, Isolated from a Fresh Volcanic Ash Deposit on the Island of Miyake, Japan.</title>
        <authorList>
            <person name="Fujimura R."/>
            <person name="Sato Y."/>
            <person name="Nishizawa T."/>
            <person name="Oshima K."/>
            <person name="Kim S.-W."/>
            <person name="Hattori M."/>
            <person name="Kamijo T."/>
            <person name="Ohta H."/>
        </authorList>
    </citation>
    <scope>NUCLEOTIDE SEQUENCE [LARGE SCALE GENOMIC DNA]</scope>
    <source>
        <strain evidence="2 3">C2-3</strain>
    </source>
</reference>
<sequence length="95" mass="10968">MDSKEAYKQKLNAQIKEWNAQINLLNAKIENKGADMKLKYSKELDALKEKQDDVLQKIKELDESTTENWEKIKVTADQMLSDLKTGLNNAISRLK</sequence>
<dbReference type="KEGG" id="lfc:LFE_0203"/>